<organism evidence="3 4">
    <name type="scientific">Corallincola platygyrae</name>
    <dbReference type="NCBI Taxonomy" id="1193278"/>
    <lineage>
        <taxon>Bacteria</taxon>
        <taxon>Pseudomonadati</taxon>
        <taxon>Pseudomonadota</taxon>
        <taxon>Gammaproteobacteria</taxon>
        <taxon>Alteromonadales</taxon>
        <taxon>Psychromonadaceae</taxon>
        <taxon>Corallincola</taxon>
    </lineage>
</organism>
<accession>A0ABW4XP44</accession>
<dbReference type="RefSeq" id="WP_345339773.1">
    <property type="nucleotide sequence ID" value="NZ_BAABLI010000011.1"/>
</dbReference>
<dbReference type="InterPro" id="IPR039013">
    <property type="entry name" value="YgiF"/>
</dbReference>
<dbReference type="PROSITE" id="PS51707">
    <property type="entry name" value="CYTH"/>
    <property type="match status" value="1"/>
</dbReference>
<feature type="domain" description="CHAD" evidence="2">
    <location>
        <begin position="219"/>
        <end position="481"/>
    </location>
</feature>
<evidence type="ECO:0000259" key="1">
    <source>
        <dbReference type="PROSITE" id="PS51707"/>
    </source>
</evidence>
<keyword evidence="4" id="KW-1185">Reference proteome</keyword>
<evidence type="ECO:0000313" key="4">
    <source>
        <dbReference type="Proteomes" id="UP001597380"/>
    </source>
</evidence>
<reference evidence="4" key="1">
    <citation type="journal article" date="2019" name="Int. J. Syst. Evol. Microbiol.">
        <title>The Global Catalogue of Microorganisms (GCM) 10K type strain sequencing project: providing services to taxonomists for standard genome sequencing and annotation.</title>
        <authorList>
            <consortium name="The Broad Institute Genomics Platform"/>
            <consortium name="The Broad Institute Genome Sequencing Center for Infectious Disease"/>
            <person name="Wu L."/>
            <person name="Ma J."/>
        </authorList>
    </citation>
    <scope>NUCLEOTIDE SEQUENCE [LARGE SCALE GENOMIC DNA]</scope>
    <source>
        <strain evidence="4">CGMCC 1.10992</strain>
    </source>
</reference>
<dbReference type="SUPFAM" id="SSF55154">
    <property type="entry name" value="CYTH-like phosphatases"/>
    <property type="match status" value="1"/>
</dbReference>
<evidence type="ECO:0000259" key="2">
    <source>
        <dbReference type="PROSITE" id="PS51708"/>
    </source>
</evidence>
<dbReference type="Gene3D" id="1.40.20.10">
    <property type="entry name" value="CHAD domain"/>
    <property type="match status" value="1"/>
</dbReference>
<sequence length="501" mass="57612">MDTEIEIKLVISGESDDLVQAIESAADVYFSADKQLANIYFDTPDRQLRDLDIGLRVRSTDDVAVQTIKTAGRVVGGLHQRPEYNLPIEGSRPDITLFPEDIWPDGVNKKKLQKKLVPIFSTNFRRRSWCLRFDDGSEVEVALDLGLVEANHLEEPIAEVEFELLKGDPDHLFGLARTVSNVVPARLGHLSKAARGYRLAKGEVEYPVCKLRPVSLERQSSVETAFEATVKSALDTIQHNEQSFLTSPSFRAVEALYYGYLWLQQVFEAYKEAIPLEASETLRDELKWLMSSLSWVREASHRQHALEDDGHFLRKLDDQALIVSELQMISEQSPDQQEVSELLLSTRYCQLVLSLTEWLFEQGWRRYMVGDKDALEQSIKSSGRQQLTSLWQQLHLSYQGDEFNGQLYQEHFAHLEIALGYRLCFADLFSAEQGADCAEPWLDLYRGSKEWHQLNYLEQLAESWPLKEREQFLKWLKRKRKSLLHALEQSRFSAIQSPIFG</sequence>
<dbReference type="Pfam" id="PF01928">
    <property type="entry name" value="CYTH"/>
    <property type="match status" value="1"/>
</dbReference>
<dbReference type="InterPro" id="IPR023577">
    <property type="entry name" value="CYTH_domain"/>
</dbReference>
<dbReference type="InterPro" id="IPR038186">
    <property type="entry name" value="CHAD_dom_sf"/>
</dbReference>
<dbReference type="PANTHER" id="PTHR39569">
    <property type="entry name" value="INORGANIC TRIPHOSPHATASE"/>
    <property type="match status" value="1"/>
</dbReference>
<dbReference type="SMART" id="SM01118">
    <property type="entry name" value="CYTH"/>
    <property type="match status" value="1"/>
</dbReference>
<dbReference type="Proteomes" id="UP001597380">
    <property type="component" value="Unassembled WGS sequence"/>
</dbReference>
<gene>
    <name evidence="3" type="ORF">ACFSJ3_13085</name>
</gene>
<evidence type="ECO:0000313" key="3">
    <source>
        <dbReference type="EMBL" id="MFD2096924.1"/>
    </source>
</evidence>
<feature type="domain" description="CYTH" evidence="1">
    <location>
        <begin position="2"/>
        <end position="203"/>
    </location>
</feature>
<dbReference type="Pfam" id="PF05235">
    <property type="entry name" value="CHAD"/>
    <property type="match status" value="1"/>
</dbReference>
<dbReference type="PANTHER" id="PTHR39569:SF1">
    <property type="entry name" value="INORGANIC TRIPHOSPHATASE"/>
    <property type="match status" value="1"/>
</dbReference>
<name>A0ABW4XP44_9GAMM</name>
<comment type="caution">
    <text evidence="3">The sequence shown here is derived from an EMBL/GenBank/DDBJ whole genome shotgun (WGS) entry which is preliminary data.</text>
</comment>
<proteinExistence type="predicted"/>
<dbReference type="InterPro" id="IPR007899">
    <property type="entry name" value="CHAD_dom"/>
</dbReference>
<protein>
    <submittedName>
        <fullName evidence="3">CYTH domain-containing protein</fullName>
    </submittedName>
</protein>
<dbReference type="PROSITE" id="PS51708">
    <property type="entry name" value="CHAD"/>
    <property type="match status" value="1"/>
</dbReference>
<dbReference type="InterPro" id="IPR033469">
    <property type="entry name" value="CYTH-like_dom_sf"/>
</dbReference>
<dbReference type="CDD" id="cd07756">
    <property type="entry name" value="CYTH-like_Pase_CHAD"/>
    <property type="match status" value="1"/>
</dbReference>
<dbReference type="EMBL" id="JBHUHT010000014">
    <property type="protein sequence ID" value="MFD2096924.1"/>
    <property type="molecule type" value="Genomic_DNA"/>
</dbReference>
<dbReference type="Gene3D" id="2.40.320.10">
    <property type="entry name" value="Hypothetical Protein Pfu-838710-001"/>
    <property type="match status" value="1"/>
</dbReference>